<evidence type="ECO:0000313" key="4">
    <source>
        <dbReference type="Proteomes" id="UP000031967"/>
    </source>
</evidence>
<dbReference type="EMBL" id="JXAK01000053">
    <property type="protein sequence ID" value="KIL38716.1"/>
    <property type="molecule type" value="Genomic_DNA"/>
</dbReference>
<feature type="signal peptide" evidence="1">
    <location>
        <begin position="1"/>
        <end position="29"/>
    </location>
</feature>
<dbReference type="Pfam" id="PF00395">
    <property type="entry name" value="SLH"/>
    <property type="match status" value="3"/>
</dbReference>
<protein>
    <recommendedName>
        <fullName evidence="2">SLH domain-containing protein</fullName>
    </recommendedName>
</protein>
<evidence type="ECO:0000313" key="3">
    <source>
        <dbReference type="EMBL" id="KIL38716.1"/>
    </source>
</evidence>
<accession>A0ABR5ACF0</accession>
<feature type="domain" description="SLH" evidence="2">
    <location>
        <begin position="483"/>
        <end position="543"/>
    </location>
</feature>
<gene>
    <name evidence="3" type="ORF">SD70_24620</name>
</gene>
<dbReference type="Proteomes" id="UP000031967">
    <property type="component" value="Unassembled WGS sequence"/>
</dbReference>
<keyword evidence="1" id="KW-0732">Signal</keyword>
<name>A0ABR5ACF0_9BACL</name>
<proteinExistence type="predicted"/>
<dbReference type="PANTHER" id="PTHR43308">
    <property type="entry name" value="OUTER MEMBRANE PROTEIN ALPHA-RELATED"/>
    <property type="match status" value="1"/>
</dbReference>
<sequence>MRHRLWYKTSQMLALIMLLSVLVPALSYAATGITGATYDKVTGKVTATVYTDTYNTTGPDEVFLNVYGDDHSPWKTVGSATYATYSWTDSVTHATYFNFSYTVPSGVYAAVYMNGSYQGTVSSDVYVPDSHDYGSPGSCCTTGGGGFGWPSPNDGTITVPADGTVDADELAKAFQSSKSVVLKLNGDFALIPAAGLLDAVKIDGAMLKVVGDNGAYLLPLSVFKLDDLAKTLGIDVKDLKIKVSIAKVTGDAAVAVSSELQTLGGTALADPVDFSVAAVSQDGKAIEVDFGKTYVARQLKLSSDVDSAAATGLTWNESTKKLSFVPSTFDKTDGSTVATLWRNSSSIYTVAKFNKTFTDIQGHWAQSYVELLANKLVVDGVTNTTFEPDRSITRAEFAALVVRSLGLKTDASATTYFSDVKPSDWYAGVVAAASQAGIIDGYEDGTFRPDRQITREELAAMVVRAMKYAGQDTSMSDSEQASYLAKFNDADQIVWGQKELATAIKAGIVDGMTDTTLGSLQEATRAQSATMLKRFLSKVGFIN</sequence>
<dbReference type="InterPro" id="IPR001119">
    <property type="entry name" value="SLH_dom"/>
</dbReference>
<organism evidence="3 4">
    <name type="scientific">Gordoniibacillus kamchatkensis</name>
    <dbReference type="NCBI Taxonomy" id="1590651"/>
    <lineage>
        <taxon>Bacteria</taxon>
        <taxon>Bacillati</taxon>
        <taxon>Bacillota</taxon>
        <taxon>Bacilli</taxon>
        <taxon>Bacillales</taxon>
        <taxon>Paenibacillaceae</taxon>
        <taxon>Gordoniibacillus</taxon>
    </lineage>
</organism>
<evidence type="ECO:0000259" key="2">
    <source>
        <dbReference type="PROSITE" id="PS51272"/>
    </source>
</evidence>
<reference evidence="3 4" key="1">
    <citation type="submission" date="2014-12" db="EMBL/GenBank/DDBJ databases">
        <title>Draft genome sequence of Paenibacillus kamchatkensis strain B-2647.</title>
        <authorList>
            <person name="Karlyshev A.V."/>
            <person name="Kudryashova E.B."/>
        </authorList>
    </citation>
    <scope>NUCLEOTIDE SEQUENCE [LARGE SCALE GENOMIC DNA]</scope>
    <source>
        <strain evidence="3 4">VKM B-2647</strain>
    </source>
</reference>
<dbReference type="RefSeq" id="WP_041050595.1">
    <property type="nucleotide sequence ID" value="NZ_JXAK01000053.1"/>
</dbReference>
<keyword evidence="4" id="KW-1185">Reference proteome</keyword>
<comment type="caution">
    <text evidence="3">The sequence shown here is derived from an EMBL/GenBank/DDBJ whole genome shotgun (WGS) entry which is preliminary data.</text>
</comment>
<dbReference type="PROSITE" id="PS51272">
    <property type="entry name" value="SLH"/>
    <property type="match status" value="3"/>
</dbReference>
<feature type="chain" id="PRO_5047129635" description="SLH domain-containing protein" evidence="1">
    <location>
        <begin position="30"/>
        <end position="543"/>
    </location>
</feature>
<feature type="domain" description="SLH" evidence="2">
    <location>
        <begin position="352"/>
        <end position="412"/>
    </location>
</feature>
<evidence type="ECO:0000256" key="1">
    <source>
        <dbReference type="SAM" id="SignalP"/>
    </source>
</evidence>
<dbReference type="PANTHER" id="PTHR43308:SF5">
    <property type="entry name" value="S-LAYER PROTEIN _ PEPTIDOGLYCAN ENDO-BETA-N-ACETYLGLUCOSAMINIDASE"/>
    <property type="match status" value="1"/>
</dbReference>
<feature type="domain" description="SLH" evidence="2">
    <location>
        <begin position="413"/>
        <end position="476"/>
    </location>
</feature>
<dbReference type="InterPro" id="IPR051465">
    <property type="entry name" value="Cell_Envelope_Struct_Comp"/>
</dbReference>